<comment type="caution">
    <text evidence="10">The sequence shown here is derived from an EMBL/GenBank/DDBJ whole genome shotgun (WGS) entry which is preliminary data.</text>
</comment>
<comment type="subcellular location">
    <subcellularLocation>
        <location evidence="8">Cytoplasm</location>
    </subcellularLocation>
</comment>
<dbReference type="Gene3D" id="3.30.1370.10">
    <property type="entry name" value="K Homology domain, type 1"/>
    <property type="match status" value="1"/>
</dbReference>
<evidence type="ECO:0000256" key="2">
    <source>
        <dbReference type="ARBA" id="ARBA00022490"/>
    </source>
</evidence>
<dbReference type="InterPro" id="IPR036612">
    <property type="entry name" value="KH_dom_type_1_sf"/>
</dbReference>
<name>A0A939LY07_9CELL</name>
<comment type="function">
    <text evidence="8">Involved in mRNA degradation. Catalyzes the phosphorolysis of single-stranded polyribonucleotides processively in the 3'- to 5'-direction.</text>
</comment>
<dbReference type="Pfam" id="PF03726">
    <property type="entry name" value="PNPase"/>
    <property type="match status" value="1"/>
</dbReference>
<comment type="catalytic activity">
    <reaction evidence="8">
        <text>RNA(n+1) + phosphate = RNA(n) + a ribonucleoside 5'-diphosphate</text>
        <dbReference type="Rhea" id="RHEA:22096"/>
        <dbReference type="Rhea" id="RHEA-COMP:14527"/>
        <dbReference type="Rhea" id="RHEA-COMP:17342"/>
        <dbReference type="ChEBI" id="CHEBI:43474"/>
        <dbReference type="ChEBI" id="CHEBI:57930"/>
        <dbReference type="ChEBI" id="CHEBI:140395"/>
        <dbReference type="EC" id="2.7.7.8"/>
    </reaction>
</comment>
<dbReference type="GO" id="GO:0004654">
    <property type="term" value="F:polyribonucleotide nucleotidyltransferase activity"/>
    <property type="evidence" value="ECO:0007669"/>
    <property type="project" value="UniProtKB-UniRule"/>
</dbReference>
<feature type="binding site" evidence="8">
    <location>
        <position position="515"/>
    </location>
    <ligand>
        <name>Mg(2+)</name>
        <dbReference type="ChEBI" id="CHEBI:18420"/>
    </ligand>
</feature>
<dbReference type="Gene3D" id="3.30.230.70">
    <property type="entry name" value="GHMP Kinase, N-terminal domain"/>
    <property type="match status" value="2"/>
</dbReference>
<dbReference type="GO" id="GO:0000287">
    <property type="term" value="F:magnesium ion binding"/>
    <property type="evidence" value="ECO:0007669"/>
    <property type="project" value="UniProtKB-UniRule"/>
</dbReference>
<dbReference type="FunFam" id="3.30.230.70:FF:000002">
    <property type="entry name" value="Polyribonucleotide nucleotidyltransferase"/>
    <property type="match status" value="1"/>
</dbReference>
<dbReference type="GO" id="GO:0006396">
    <property type="term" value="P:RNA processing"/>
    <property type="evidence" value="ECO:0007669"/>
    <property type="project" value="InterPro"/>
</dbReference>
<gene>
    <name evidence="8" type="primary">pnp</name>
    <name evidence="10" type="ORF">J4G33_16100</name>
</gene>
<dbReference type="Gene3D" id="2.40.50.140">
    <property type="entry name" value="Nucleic acid-binding proteins"/>
    <property type="match status" value="1"/>
</dbReference>
<keyword evidence="3 8" id="KW-0808">Transferase</keyword>
<protein>
    <recommendedName>
        <fullName evidence="8">Polyribonucleotide nucleotidyltransferase</fullName>
        <ecNumber evidence="8">2.7.7.8</ecNumber>
    </recommendedName>
    <alternativeName>
        <fullName evidence="8">Polynucleotide phosphorylase</fullName>
        <shortName evidence="8">PNPase</shortName>
    </alternativeName>
</protein>
<organism evidence="10 11">
    <name type="scientific">Actinotalea soli</name>
    <dbReference type="NCBI Taxonomy" id="2819234"/>
    <lineage>
        <taxon>Bacteria</taxon>
        <taxon>Bacillati</taxon>
        <taxon>Actinomycetota</taxon>
        <taxon>Actinomycetes</taxon>
        <taxon>Micrococcales</taxon>
        <taxon>Cellulomonadaceae</taxon>
        <taxon>Actinotalea</taxon>
    </lineage>
</organism>
<reference evidence="10" key="1">
    <citation type="submission" date="2021-03" db="EMBL/GenBank/DDBJ databases">
        <title>Actinotalea soli sp. nov., isolated from soil.</title>
        <authorList>
            <person name="Ping W."/>
            <person name="Zhang J."/>
        </authorList>
    </citation>
    <scope>NUCLEOTIDE SEQUENCE</scope>
    <source>
        <strain evidence="10">BY-33</strain>
    </source>
</reference>
<feature type="domain" description="S1 motif" evidence="9">
    <location>
        <begin position="652"/>
        <end position="724"/>
    </location>
</feature>
<keyword evidence="5 8" id="KW-0479">Metal-binding</keyword>
<dbReference type="Pfam" id="PF01138">
    <property type="entry name" value="RNase_PH"/>
    <property type="match status" value="2"/>
</dbReference>
<dbReference type="PANTHER" id="PTHR11252:SF0">
    <property type="entry name" value="POLYRIBONUCLEOTIDE NUCLEOTIDYLTRANSFERASE 1, MITOCHONDRIAL"/>
    <property type="match status" value="1"/>
</dbReference>
<dbReference type="InterPro" id="IPR004087">
    <property type="entry name" value="KH_dom"/>
</dbReference>
<evidence type="ECO:0000256" key="4">
    <source>
        <dbReference type="ARBA" id="ARBA00022695"/>
    </source>
</evidence>
<dbReference type="CDD" id="cd04472">
    <property type="entry name" value="S1_PNPase"/>
    <property type="match status" value="1"/>
</dbReference>
<evidence type="ECO:0000313" key="11">
    <source>
        <dbReference type="Proteomes" id="UP000664209"/>
    </source>
</evidence>
<dbReference type="GO" id="GO:0000175">
    <property type="term" value="F:3'-5'-RNA exonuclease activity"/>
    <property type="evidence" value="ECO:0007669"/>
    <property type="project" value="TreeGrafter"/>
</dbReference>
<dbReference type="NCBIfam" id="TIGR02696">
    <property type="entry name" value="pppGpp_PNP"/>
    <property type="match status" value="1"/>
</dbReference>
<comment type="similarity">
    <text evidence="1 8">Belongs to the polyribonucleotide nucleotidyltransferase family.</text>
</comment>
<dbReference type="InterPro" id="IPR020568">
    <property type="entry name" value="Ribosomal_Su5_D2-typ_SF"/>
</dbReference>
<dbReference type="InterPro" id="IPR014069">
    <property type="entry name" value="GPSI/PNP"/>
</dbReference>
<dbReference type="GO" id="GO:0005829">
    <property type="term" value="C:cytosol"/>
    <property type="evidence" value="ECO:0007669"/>
    <property type="project" value="TreeGrafter"/>
</dbReference>
<dbReference type="InterPro" id="IPR001247">
    <property type="entry name" value="ExoRNase_PH_dom1"/>
</dbReference>
<evidence type="ECO:0000256" key="1">
    <source>
        <dbReference type="ARBA" id="ARBA00007404"/>
    </source>
</evidence>
<dbReference type="PANTHER" id="PTHR11252">
    <property type="entry name" value="POLYRIBONUCLEOTIDE NUCLEOTIDYLTRANSFERASE"/>
    <property type="match status" value="1"/>
</dbReference>
<dbReference type="InterPro" id="IPR036456">
    <property type="entry name" value="PNPase_PH_RNA-bd_sf"/>
</dbReference>
<evidence type="ECO:0000313" key="10">
    <source>
        <dbReference type="EMBL" id="MBO1753332.1"/>
    </source>
</evidence>
<keyword evidence="2 8" id="KW-0963">Cytoplasm</keyword>
<dbReference type="InterPro" id="IPR015848">
    <property type="entry name" value="PNPase_PH_RNA-bd_bac/org-type"/>
</dbReference>
<dbReference type="CDD" id="cd11364">
    <property type="entry name" value="RNase_PH_PNPase_2"/>
    <property type="match status" value="1"/>
</dbReference>
<dbReference type="InterPro" id="IPR004088">
    <property type="entry name" value="KH_dom_type_1"/>
</dbReference>
<dbReference type="InterPro" id="IPR036345">
    <property type="entry name" value="ExoRNase_PH_dom2_sf"/>
</dbReference>
<dbReference type="Pfam" id="PF00575">
    <property type="entry name" value="S1"/>
    <property type="match status" value="1"/>
</dbReference>
<evidence type="ECO:0000256" key="3">
    <source>
        <dbReference type="ARBA" id="ARBA00022679"/>
    </source>
</evidence>
<dbReference type="RefSeq" id="WP_208057001.1">
    <property type="nucleotide sequence ID" value="NZ_JAGEMK010000011.1"/>
</dbReference>
<dbReference type="SMART" id="SM00316">
    <property type="entry name" value="S1"/>
    <property type="match status" value="1"/>
</dbReference>
<sequence>MEGPEIQFTEAVIDNGRFGTRTVRFETGRLARQAAGSAAAYLDGETMLLSATTAGKHPKEHFDFFPLTVDVEERMYAAGRIPGSFFRREGRPSTEAILACRLIDRPLRPTFVKGLRNEVQVVITVMALHPDDAYDTLAINAASLSTQLSGLPFAGPIAGVRIALVDGQWVAFPKYSDKERAVFDMVVAGRVVGDDVAIMMVEAEATEGSWNLVKNEGVAAPTEEVVAEGLEAAKPFLRALCEAQAELAAKAAKPTQDFPRFLDYQDDAYAAVEAEVSAPLAEALTIADKQQRESRLDEIKDAAIGALQDGFDGREKELSAAIRAVTKKLIRQRVLTDGVRIDGRGLADIRTLSAEVEVLPRVHGSALFERGETQILGVTTLNMLRMEQQLDTLAPETRKRYMHNYNFPPYSTGETGRVGSPKRREIGHGALAERALMPVLPSREEFPYAIRQVSEALSSNGSTSMGSVCASTLSMLNAGVPLRAPVAGIAMGLISDEVDGQPRYAALTDILGAEDAFGDMDFKVAGTREFVTAIQLDTKLDGIPSSVLQGALTQARDARMHILDVMNEAIDVPDEMSPNAPRVISVKVPVDKIGEVIGPKGKMINQIQEETGADISIEDDGTVYIGATDGPSAEAARAQINAIANPHMPEVGERFVGTVVKTTTFGAFVSLSPGKDGLLHISQIRKLVGGKRVENVEDVLGVGQKVQVEIGEIDPRGKLSLHAVIEGDDASSEQSEDSQA</sequence>
<evidence type="ECO:0000256" key="6">
    <source>
        <dbReference type="ARBA" id="ARBA00022842"/>
    </source>
</evidence>
<accession>A0A939LY07</accession>
<dbReference type="PROSITE" id="PS50084">
    <property type="entry name" value="KH_TYPE_1"/>
    <property type="match status" value="1"/>
</dbReference>
<feature type="binding site" evidence="8">
    <location>
        <position position="521"/>
    </location>
    <ligand>
        <name>Mg(2+)</name>
        <dbReference type="ChEBI" id="CHEBI:18420"/>
    </ligand>
</feature>
<dbReference type="PROSITE" id="PS50126">
    <property type="entry name" value="S1"/>
    <property type="match status" value="1"/>
</dbReference>
<dbReference type="EC" id="2.7.7.8" evidence="8"/>
<evidence type="ECO:0000259" key="9">
    <source>
        <dbReference type="PROSITE" id="PS50126"/>
    </source>
</evidence>
<dbReference type="InterPro" id="IPR027408">
    <property type="entry name" value="PNPase/RNase_PH_dom_sf"/>
</dbReference>
<dbReference type="HAMAP" id="MF_01595">
    <property type="entry name" value="PNPase"/>
    <property type="match status" value="1"/>
</dbReference>
<dbReference type="InterPro" id="IPR012162">
    <property type="entry name" value="PNPase"/>
</dbReference>
<dbReference type="EMBL" id="JAGEMK010000011">
    <property type="protein sequence ID" value="MBO1753332.1"/>
    <property type="molecule type" value="Genomic_DNA"/>
</dbReference>
<keyword evidence="4 8" id="KW-0548">Nucleotidyltransferase</keyword>
<dbReference type="GO" id="GO:0006402">
    <property type="term" value="P:mRNA catabolic process"/>
    <property type="evidence" value="ECO:0007669"/>
    <property type="project" value="UniProtKB-UniRule"/>
</dbReference>
<dbReference type="SUPFAM" id="SSF55666">
    <property type="entry name" value="Ribonuclease PH domain 2-like"/>
    <property type="match status" value="2"/>
</dbReference>
<dbReference type="PIRSF" id="PIRSF005499">
    <property type="entry name" value="PNPase"/>
    <property type="match status" value="1"/>
</dbReference>
<comment type="cofactor">
    <cofactor evidence="8">
        <name>Mg(2+)</name>
        <dbReference type="ChEBI" id="CHEBI:18420"/>
    </cofactor>
</comment>
<proteinExistence type="inferred from homology"/>
<dbReference type="FunFam" id="3.30.1370.10:FF:000001">
    <property type="entry name" value="Polyribonucleotide nucleotidyltransferase"/>
    <property type="match status" value="1"/>
</dbReference>
<evidence type="ECO:0000256" key="5">
    <source>
        <dbReference type="ARBA" id="ARBA00022723"/>
    </source>
</evidence>
<dbReference type="InterPro" id="IPR003029">
    <property type="entry name" value="S1_domain"/>
</dbReference>
<evidence type="ECO:0000256" key="8">
    <source>
        <dbReference type="HAMAP-Rule" id="MF_01595"/>
    </source>
</evidence>
<dbReference type="CDD" id="cd02393">
    <property type="entry name" value="KH-I_PNPase"/>
    <property type="match status" value="1"/>
</dbReference>
<keyword evidence="6 8" id="KW-0460">Magnesium</keyword>
<dbReference type="Proteomes" id="UP000664209">
    <property type="component" value="Unassembled WGS sequence"/>
</dbReference>
<keyword evidence="11" id="KW-1185">Reference proteome</keyword>
<dbReference type="Pfam" id="PF00013">
    <property type="entry name" value="KH_1"/>
    <property type="match status" value="1"/>
</dbReference>
<dbReference type="AlphaFoldDB" id="A0A939LY07"/>
<dbReference type="NCBIfam" id="TIGR03591">
    <property type="entry name" value="polynuc_phos"/>
    <property type="match status" value="1"/>
</dbReference>
<dbReference type="SUPFAM" id="SSF54211">
    <property type="entry name" value="Ribosomal protein S5 domain 2-like"/>
    <property type="match status" value="2"/>
</dbReference>
<dbReference type="SMART" id="SM00322">
    <property type="entry name" value="KH"/>
    <property type="match status" value="1"/>
</dbReference>
<dbReference type="NCBIfam" id="NF008805">
    <property type="entry name" value="PRK11824.1"/>
    <property type="match status" value="1"/>
</dbReference>
<dbReference type="FunFam" id="2.40.50.140:FF:000069">
    <property type="entry name" value="Polyribonucleotide nucleotidyltransferase"/>
    <property type="match status" value="1"/>
</dbReference>
<dbReference type="GO" id="GO:0003723">
    <property type="term" value="F:RNA binding"/>
    <property type="evidence" value="ECO:0007669"/>
    <property type="project" value="UniProtKB-UniRule"/>
</dbReference>
<dbReference type="SUPFAM" id="SSF46915">
    <property type="entry name" value="Polynucleotide phosphorylase/guanosine pentaphosphate synthase (PNPase/GPSI), domain 3"/>
    <property type="match status" value="1"/>
</dbReference>
<keyword evidence="7 8" id="KW-0694">RNA-binding</keyword>
<dbReference type="SUPFAM" id="SSF54791">
    <property type="entry name" value="Eukaryotic type KH-domain (KH-domain type I)"/>
    <property type="match status" value="1"/>
</dbReference>
<dbReference type="FunFam" id="3.30.230.70:FF:000001">
    <property type="entry name" value="Polyribonucleotide nucleotidyltransferase"/>
    <property type="match status" value="1"/>
</dbReference>
<dbReference type="InterPro" id="IPR012340">
    <property type="entry name" value="NA-bd_OB-fold"/>
</dbReference>
<evidence type="ECO:0000256" key="7">
    <source>
        <dbReference type="ARBA" id="ARBA00022884"/>
    </source>
</evidence>